<feature type="compositionally biased region" description="Basic and acidic residues" evidence="1">
    <location>
        <begin position="134"/>
        <end position="156"/>
    </location>
</feature>
<evidence type="ECO:0000313" key="4">
    <source>
        <dbReference type="Proteomes" id="UP000241818"/>
    </source>
</evidence>
<dbReference type="PANTHER" id="PTHR13199">
    <property type="entry name" value="GH03947P"/>
    <property type="match status" value="1"/>
</dbReference>
<feature type="compositionally biased region" description="Polar residues" evidence="1">
    <location>
        <begin position="743"/>
        <end position="753"/>
    </location>
</feature>
<dbReference type="STRING" id="857342.A0A2T3BB64"/>
<gene>
    <name evidence="3" type="ORF">M430DRAFT_134125</name>
</gene>
<dbReference type="SMART" id="SM01177">
    <property type="entry name" value="DUF4210"/>
    <property type="match status" value="1"/>
</dbReference>
<dbReference type="Pfam" id="PF13889">
    <property type="entry name" value="Chromosome_seg"/>
    <property type="match status" value="1"/>
</dbReference>
<feature type="region of interest" description="Disordered" evidence="1">
    <location>
        <begin position="1"/>
        <end position="75"/>
    </location>
</feature>
<dbReference type="InterPro" id="IPR051506">
    <property type="entry name" value="ATOS_Transcription_Regulators"/>
</dbReference>
<dbReference type="OrthoDB" id="8625101at2759"/>
<dbReference type="GeneID" id="36570414"/>
<sequence length="806" mass="88246">MPIFQDDLGGDRGLPPKRPTISPLSNSPLERNVVSRKASEESIRTELCEGPLPDDPGNPGASPADLNTTFTFPIHGTSDRIELIERLKKGASSTWWPDRNLGSPLRDKDQQTPRTPSRKPSNKSSLLPSPEISEQGRSRALDIERSQAGQEIERPRSALHSGDFTQGPHQSTSDHKLLEASAGLYTSERQEWLATSPPRNFSPFQLDPRFPAVDQVDGARSRAPSLSSSYSSSFVLKPPTSPLVQSESNDDLDFSPRVDPINITPGSQKSHRRHTLQAAHSLHSTPSVPSASSFNRPLPHLRRDYSHPYQAHQPRRSLASNQMGPPTSSPQTPALFRSRRPSFTSDSSPLQAPMVGSYEESILRGRMSTTPSKPLDFVAQIGVLGLGKCKSSLRCPAHVTIPFPAVFYSYDSTPHRRAGATEDGPSPYVGLIDLENNLPNPDEVRDSKRKRHTSNTGGNRLDDLDMIDGPNNTNQISEHGLRRAEKQKRRSTSPRAPPGGSYRIPEKGQLQIIIKNPNKTAVKLFLVPYDLAGMEPGTKTFIRQRSYSAGPIIDHALSSSPQVPVANSLERPTLRYLIHLHICSPSRGRFYLYKSIRVVFANRVPDGKEKLQNEISLPEPRFSIYKPGRDSSLGLGLLNGAGASLTAEKAFRRRSSGFPLAPSHQNFDAMDGITPSFENGFSGGPSFPHGRQLSTTPVQPIPFSLYRQTHRHYSGDSGQERPSNIQSPTSSKSSQPPTSQGSETSWNSSSNIGSYDKLHKGDVGYGGNAFTGSPDGKQVAEGLLAKKLRDLGVGSPNQQQDRLDGM</sequence>
<keyword evidence="4" id="KW-1185">Reference proteome</keyword>
<dbReference type="InParanoid" id="A0A2T3BB64"/>
<feature type="compositionally biased region" description="Polar residues" evidence="1">
    <location>
        <begin position="341"/>
        <end position="350"/>
    </location>
</feature>
<feature type="compositionally biased region" description="Polar residues" evidence="1">
    <location>
        <begin position="318"/>
        <end position="332"/>
    </location>
</feature>
<dbReference type="Proteomes" id="UP000241818">
    <property type="component" value="Unassembled WGS sequence"/>
</dbReference>
<feature type="domain" description="Atos-like conserved" evidence="2">
    <location>
        <begin position="354"/>
        <end position="429"/>
    </location>
</feature>
<dbReference type="RefSeq" id="XP_024724172.1">
    <property type="nucleotide sequence ID" value="XM_024862333.1"/>
</dbReference>
<dbReference type="EMBL" id="KZ679007">
    <property type="protein sequence ID" value="PSS25573.1"/>
    <property type="molecule type" value="Genomic_DNA"/>
</dbReference>
<evidence type="ECO:0000313" key="3">
    <source>
        <dbReference type="EMBL" id="PSS25573.1"/>
    </source>
</evidence>
<feature type="region of interest" description="Disordered" evidence="1">
    <location>
        <begin position="415"/>
        <end position="504"/>
    </location>
</feature>
<dbReference type="AlphaFoldDB" id="A0A2T3BB64"/>
<feature type="compositionally biased region" description="Low complexity" evidence="1">
    <location>
        <begin position="221"/>
        <end position="233"/>
    </location>
</feature>
<feature type="compositionally biased region" description="Basic and acidic residues" evidence="1">
    <location>
        <begin position="37"/>
        <end position="47"/>
    </location>
</feature>
<organism evidence="3 4">
    <name type="scientific">Amorphotheca resinae ATCC 22711</name>
    <dbReference type="NCBI Taxonomy" id="857342"/>
    <lineage>
        <taxon>Eukaryota</taxon>
        <taxon>Fungi</taxon>
        <taxon>Dikarya</taxon>
        <taxon>Ascomycota</taxon>
        <taxon>Pezizomycotina</taxon>
        <taxon>Leotiomycetes</taxon>
        <taxon>Helotiales</taxon>
        <taxon>Amorphothecaceae</taxon>
        <taxon>Amorphotheca</taxon>
    </lineage>
</organism>
<feature type="region of interest" description="Disordered" evidence="1">
    <location>
        <begin position="215"/>
        <end position="354"/>
    </location>
</feature>
<reference evidence="3 4" key="1">
    <citation type="journal article" date="2018" name="New Phytol.">
        <title>Comparative genomics and transcriptomics depict ericoid mycorrhizal fungi as versatile saprotrophs and plant mutualists.</title>
        <authorList>
            <person name="Martino E."/>
            <person name="Morin E."/>
            <person name="Grelet G.A."/>
            <person name="Kuo A."/>
            <person name="Kohler A."/>
            <person name="Daghino S."/>
            <person name="Barry K.W."/>
            <person name="Cichocki N."/>
            <person name="Clum A."/>
            <person name="Dockter R.B."/>
            <person name="Hainaut M."/>
            <person name="Kuo R.C."/>
            <person name="LaButti K."/>
            <person name="Lindahl B.D."/>
            <person name="Lindquist E.A."/>
            <person name="Lipzen A."/>
            <person name="Khouja H.R."/>
            <person name="Magnuson J."/>
            <person name="Murat C."/>
            <person name="Ohm R.A."/>
            <person name="Singer S.W."/>
            <person name="Spatafora J.W."/>
            <person name="Wang M."/>
            <person name="Veneault-Fourrey C."/>
            <person name="Henrissat B."/>
            <person name="Grigoriev I.V."/>
            <person name="Martin F.M."/>
            <person name="Perotto S."/>
        </authorList>
    </citation>
    <scope>NUCLEOTIDE SEQUENCE [LARGE SCALE GENOMIC DNA]</scope>
    <source>
        <strain evidence="3 4">ATCC 22711</strain>
    </source>
</reference>
<feature type="compositionally biased region" description="Polar residues" evidence="1">
    <location>
        <begin position="282"/>
        <end position="295"/>
    </location>
</feature>
<evidence type="ECO:0000256" key="1">
    <source>
        <dbReference type="SAM" id="MobiDB-lite"/>
    </source>
</evidence>
<feature type="compositionally biased region" description="Low complexity" evidence="1">
    <location>
        <begin position="722"/>
        <end position="742"/>
    </location>
</feature>
<dbReference type="InterPro" id="IPR033473">
    <property type="entry name" value="Atos-like_C"/>
</dbReference>
<dbReference type="Pfam" id="PF13915">
    <property type="entry name" value="DUF4210"/>
    <property type="match status" value="1"/>
</dbReference>
<feature type="region of interest" description="Disordered" evidence="1">
    <location>
        <begin position="711"/>
        <end position="777"/>
    </location>
</feature>
<accession>A0A2T3BB64</accession>
<evidence type="ECO:0000259" key="2">
    <source>
        <dbReference type="SMART" id="SM01177"/>
    </source>
</evidence>
<feature type="region of interest" description="Disordered" evidence="1">
    <location>
        <begin position="89"/>
        <end position="174"/>
    </location>
</feature>
<dbReference type="InterPro" id="IPR025261">
    <property type="entry name" value="Atos-like_cons_dom"/>
</dbReference>
<protein>
    <recommendedName>
        <fullName evidence="2">Atos-like conserved domain-containing protein</fullName>
    </recommendedName>
</protein>
<dbReference type="PANTHER" id="PTHR13199:SF11">
    <property type="entry name" value="PROTEIN ATOSSA"/>
    <property type="match status" value="1"/>
</dbReference>
<proteinExistence type="predicted"/>
<feature type="region of interest" description="Disordered" evidence="1">
    <location>
        <begin position="669"/>
        <end position="697"/>
    </location>
</feature>
<name>A0A2T3BB64_AMORE</name>